<feature type="transmembrane region" description="Helical" evidence="6">
    <location>
        <begin position="459"/>
        <end position="482"/>
    </location>
</feature>
<feature type="transmembrane region" description="Helical" evidence="6">
    <location>
        <begin position="494"/>
        <end position="517"/>
    </location>
</feature>
<evidence type="ECO:0000256" key="4">
    <source>
        <dbReference type="ARBA" id="ARBA00023136"/>
    </source>
</evidence>
<feature type="transmembrane region" description="Helical" evidence="6">
    <location>
        <begin position="397"/>
        <end position="416"/>
    </location>
</feature>
<feature type="transmembrane region" description="Helical" evidence="6">
    <location>
        <begin position="297"/>
        <end position="318"/>
    </location>
</feature>
<feature type="transmembrane region" description="Helical" evidence="6">
    <location>
        <begin position="57"/>
        <end position="80"/>
    </location>
</feature>
<dbReference type="InterPro" id="IPR050598">
    <property type="entry name" value="AminoAcid_Transporter"/>
</dbReference>
<protein>
    <submittedName>
        <fullName evidence="7">High affinity methionine permease</fullName>
    </submittedName>
</protein>
<dbReference type="GO" id="GO:0016020">
    <property type="term" value="C:membrane"/>
    <property type="evidence" value="ECO:0007669"/>
    <property type="project" value="UniProtKB-SubCell"/>
</dbReference>
<feature type="transmembrane region" description="Helical" evidence="6">
    <location>
        <begin position="189"/>
        <end position="206"/>
    </location>
</feature>
<evidence type="ECO:0000313" key="8">
    <source>
        <dbReference type="Proteomes" id="UP001149165"/>
    </source>
</evidence>
<reference evidence="7" key="1">
    <citation type="submission" date="2022-11" db="EMBL/GenBank/DDBJ databases">
        <authorList>
            <person name="Petersen C."/>
        </authorList>
    </citation>
    <scope>NUCLEOTIDE SEQUENCE</scope>
    <source>
        <strain evidence="7">IBT 30069</strain>
    </source>
</reference>
<evidence type="ECO:0000256" key="1">
    <source>
        <dbReference type="ARBA" id="ARBA00004141"/>
    </source>
</evidence>
<dbReference type="PANTHER" id="PTHR11785">
    <property type="entry name" value="AMINO ACID TRANSPORTER"/>
    <property type="match status" value="1"/>
</dbReference>
<dbReference type="InterPro" id="IPR002293">
    <property type="entry name" value="AA/rel_permease1"/>
</dbReference>
<dbReference type="Pfam" id="PF13520">
    <property type="entry name" value="AA_permease_2"/>
    <property type="match status" value="1"/>
</dbReference>
<reference evidence="7" key="2">
    <citation type="journal article" date="2023" name="IMA Fungus">
        <title>Comparative genomic study of the Penicillium genus elucidates a diverse pangenome and 15 lateral gene transfer events.</title>
        <authorList>
            <person name="Petersen C."/>
            <person name="Sorensen T."/>
            <person name="Nielsen M.R."/>
            <person name="Sondergaard T.E."/>
            <person name="Sorensen J.L."/>
            <person name="Fitzpatrick D.A."/>
            <person name="Frisvad J.C."/>
            <person name="Nielsen K.L."/>
        </authorList>
    </citation>
    <scope>NUCLEOTIDE SEQUENCE</scope>
    <source>
        <strain evidence="7">IBT 30069</strain>
    </source>
</reference>
<keyword evidence="2 6" id="KW-0812">Transmembrane</keyword>
<feature type="transmembrane region" description="Helical" evidence="6">
    <location>
        <begin position="345"/>
        <end position="367"/>
    </location>
</feature>
<evidence type="ECO:0000256" key="3">
    <source>
        <dbReference type="ARBA" id="ARBA00022989"/>
    </source>
</evidence>
<keyword evidence="8" id="KW-1185">Reference proteome</keyword>
<sequence length="576" mass="63011">MSFWHDKEKTAEVANASTVASEESSTPEGYTVAEGLNSSVVTYQDASGAPVETNSPLGYSVGFLAAFCLNINQMVGTGIFSTPADNSEAATILSGVGSVGLSMIYWFIGYLLSESILSLYLEYASYFPSRSGSEVVYLEQAFPKPKYLIPTVFAAKHVIFSFASSNAVVMAQYIFGIGGISYSAWQMKGVAIAMYTLAYFVVISSTKWSLRLVVYFGIIKVLTLLLISIAGLVVLGGHTKVEDPGNWSDPWRGTSDATAYGATNAMVKLIFSYAGYNNAFGVVNEIKNPIKTLRWSAPASLMLVTVLYILVNVAYFSAVTREEILASKQVAASIFFEKVFGKHGAASALDVLVCLSAFGNLIAVLVNTSRLLRETGRQGVLPWPKFWTSVKPFGTPIGPYTVIWALTILMIVAPPAGDAFNFVVDLSVYPTNIFNFLLVIGILIIRRRRKALGLPAPQYSAWWIAIGFAMLTTLYMLVAPWYPPNTGADGGDVSFWYGTYLVVGVGLLTGCVVYYYFWIYLIPKWKGYEFRQTVVQFEDGSITHQLVKIPREDLAAWDSQHDAAGRSLNGSVDERQ</sequence>
<comment type="subcellular location">
    <subcellularLocation>
        <location evidence="1">Membrane</location>
        <topology evidence="1">Multi-pass membrane protein</topology>
    </subcellularLocation>
</comment>
<dbReference type="PIRSF" id="PIRSF006060">
    <property type="entry name" value="AA_transporter"/>
    <property type="match status" value="1"/>
</dbReference>
<feature type="transmembrane region" description="Helical" evidence="6">
    <location>
        <begin position="212"/>
        <end position="235"/>
    </location>
</feature>
<proteinExistence type="predicted"/>
<dbReference type="GO" id="GO:0015179">
    <property type="term" value="F:L-amino acid transmembrane transporter activity"/>
    <property type="evidence" value="ECO:0007669"/>
    <property type="project" value="TreeGrafter"/>
</dbReference>
<evidence type="ECO:0000256" key="5">
    <source>
        <dbReference type="SAM" id="MobiDB-lite"/>
    </source>
</evidence>
<keyword evidence="4 6" id="KW-0472">Membrane</keyword>
<feature type="compositionally biased region" description="Polar residues" evidence="5">
    <location>
        <begin position="15"/>
        <end position="28"/>
    </location>
</feature>
<comment type="caution">
    <text evidence="7">The sequence shown here is derived from an EMBL/GenBank/DDBJ whole genome shotgun (WGS) entry which is preliminary data.</text>
</comment>
<feature type="transmembrane region" description="Helical" evidence="6">
    <location>
        <begin position="428"/>
        <end position="447"/>
    </location>
</feature>
<dbReference type="Gene3D" id="1.20.1740.10">
    <property type="entry name" value="Amino acid/polyamine transporter I"/>
    <property type="match status" value="1"/>
</dbReference>
<keyword evidence="3 6" id="KW-1133">Transmembrane helix</keyword>
<feature type="transmembrane region" description="Helical" evidence="6">
    <location>
        <begin position="158"/>
        <end position="177"/>
    </location>
</feature>
<evidence type="ECO:0000256" key="2">
    <source>
        <dbReference type="ARBA" id="ARBA00022692"/>
    </source>
</evidence>
<feature type="compositionally biased region" description="Basic and acidic residues" evidence="5">
    <location>
        <begin position="1"/>
        <end position="11"/>
    </location>
</feature>
<dbReference type="PANTHER" id="PTHR11785:SF353">
    <property type="entry name" value="METHIONINE TRANSPORTER (EUROFUNG)"/>
    <property type="match status" value="1"/>
</dbReference>
<dbReference type="EMBL" id="JAPQKH010000011">
    <property type="protein sequence ID" value="KAJ5081271.1"/>
    <property type="molecule type" value="Genomic_DNA"/>
</dbReference>
<accession>A0A9W9JTP1</accession>
<name>A0A9W9JTP1_9EURO</name>
<feature type="region of interest" description="Disordered" evidence="5">
    <location>
        <begin position="1"/>
        <end position="30"/>
    </location>
</feature>
<dbReference type="AlphaFoldDB" id="A0A9W9JTP1"/>
<dbReference type="OrthoDB" id="5982228at2759"/>
<dbReference type="Proteomes" id="UP001149165">
    <property type="component" value="Unassembled WGS sequence"/>
</dbReference>
<evidence type="ECO:0000313" key="7">
    <source>
        <dbReference type="EMBL" id="KAJ5081271.1"/>
    </source>
</evidence>
<evidence type="ECO:0000256" key="6">
    <source>
        <dbReference type="SAM" id="Phobius"/>
    </source>
</evidence>
<gene>
    <name evidence="7" type="ORF">N7456_013509</name>
</gene>
<feature type="transmembrane region" description="Helical" evidence="6">
    <location>
        <begin position="92"/>
        <end position="112"/>
    </location>
</feature>
<organism evidence="7 8">
    <name type="scientific">Penicillium angulare</name>
    <dbReference type="NCBI Taxonomy" id="116970"/>
    <lineage>
        <taxon>Eukaryota</taxon>
        <taxon>Fungi</taxon>
        <taxon>Dikarya</taxon>
        <taxon>Ascomycota</taxon>
        <taxon>Pezizomycotina</taxon>
        <taxon>Eurotiomycetes</taxon>
        <taxon>Eurotiomycetidae</taxon>
        <taxon>Eurotiales</taxon>
        <taxon>Aspergillaceae</taxon>
        <taxon>Penicillium</taxon>
    </lineage>
</organism>